<feature type="compositionally biased region" description="Pro residues" evidence="1">
    <location>
        <begin position="62"/>
        <end position="74"/>
    </location>
</feature>
<reference evidence="2 3" key="1">
    <citation type="journal article" date="2016" name="Nat. Commun.">
        <title>Thousands of microbial genomes shed light on interconnected biogeochemical processes in an aquifer system.</title>
        <authorList>
            <person name="Anantharaman K."/>
            <person name="Brown C.T."/>
            <person name="Hug L.A."/>
            <person name="Sharon I."/>
            <person name="Castelle C.J."/>
            <person name="Probst A.J."/>
            <person name="Thomas B.C."/>
            <person name="Singh A."/>
            <person name="Wilkins M.J."/>
            <person name="Karaoz U."/>
            <person name="Brodie E.L."/>
            <person name="Williams K.H."/>
            <person name="Hubbard S.S."/>
            <person name="Banfield J.F."/>
        </authorList>
    </citation>
    <scope>NUCLEOTIDE SEQUENCE [LARGE SCALE GENOMIC DNA]</scope>
</reference>
<gene>
    <name evidence="2" type="ORF">A2527_08380</name>
</gene>
<comment type="caution">
    <text evidence="2">The sequence shown here is derived from an EMBL/GenBank/DDBJ whole genome shotgun (WGS) entry which is preliminary data.</text>
</comment>
<feature type="region of interest" description="Disordered" evidence="1">
    <location>
        <begin position="58"/>
        <end position="82"/>
    </location>
</feature>
<name>A0A1F6GAR2_9PROT</name>
<protein>
    <submittedName>
        <fullName evidence="2">Uncharacterized protein</fullName>
    </submittedName>
</protein>
<dbReference type="EMBL" id="MFNE01000026">
    <property type="protein sequence ID" value="OGG95179.1"/>
    <property type="molecule type" value="Genomic_DNA"/>
</dbReference>
<dbReference type="STRING" id="1817772.A2527_08380"/>
<organism evidence="2 3">
    <name type="scientific">Candidatus Lambdaproteobacteria bacterium RIFOXYD2_FULL_50_16</name>
    <dbReference type="NCBI Taxonomy" id="1817772"/>
    <lineage>
        <taxon>Bacteria</taxon>
        <taxon>Pseudomonadati</taxon>
        <taxon>Pseudomonadota</taxon>
        <taxon>Candidatus Lambdaproteobacteria</taxon>
    </lineage>
</organism>
<evidence type="ECO:0000256" key="1">
    <source>
        <dbReference type="SAM" id="MobiDB-lite"/>
    </source>
</evidence>
<evidence type="ECO:0000313" key="2">
    <source>
        <dbReference type="EMBL" id="OGG95179.1"/>
    </source>
</evidence>
<dbReference type="Proteomes" id="UP000178449">
    <property type="component" value="Unassembled WGS sequence"/>
</dbReference>
<evidence type="ECO:0000313" key="3">
    <source>
        <dbReference type="Proteomes" id="UP000178449"/>
    </source>
</evidence>
<dbReference type="AlphaFoldDB" id="A0A1F6GAR2"/>
<accession>A0A1F6GAR2</accession>
<sequence length="94" mass="9847">MDEKTLNAQVKEFAGQLCDQAAGYKELLEAANLLIDQAILLIRQGALETQPISTIAELTPVQPGPNISPTPAPPALAEGSAPKSDLPIAAAFRL</sequence>
<proteinExistence type="predicted"/>